<dbReference type="InterPro" id="IPR012340">
    <property type="entry name" value="NA-bd_OB-fold"/>
</dbReference>
<dbReference type="GO" id="GO:0000176">
    <property type="term" value="C:nuclear exosome (RNase complex)"/>
    <property type="evidence" value="ECO:0007669"/>
    <property type="project" value="TreeGrafter"/>
</dbReference>
<keyword evidence="2" id="KW-0963">Cytoplasm</keyword>
<keyword evidence="7" id="KW-1185">Reference proteome</keyword>
<dbReference type="GO" id="GO:0005730">
    <property type="term" value="C:nucleolus"/>
    <property type="evidence" value="ECO:0007669"/>
    <property type="project" value="UniProtKB-SubCell"/>
</dbReference>
<evidence type="ECO:0000259" key="5">
    <source>
        <dbReference type="Pfam" id="PF14382"/>
    </source>
</evidence>
<dbReference type="Pfam" id="PF14382">
    <property type="entry name" value="ECR1_N"/>
    <property type="match status" value="1"/>
</dbReference>
<evidence type="ECO:0000313" key="7">
    <source>
        <dbReference type="Proteomes" id="UP001146120"/>
    </source>
</evidence>
<dbReference type="InterPro" id="IPR019495">
    <property type="entry name" value="EXOSC1_C"/>
</dbReference>
<reference evidence="6" key="2">
    <citation type="journal article" date="2023" name="Microbiol Resour">
        <title>Decontamination and Annotation of the Draft Genome Sequence of the Oomycete Lagenidium giganteum ARSEF 373.</title>
        <authorList>
            <person name="Morgan W.R."/>
            <person name="Tartar A."/>
        </authorList>
    </citation>
    <scope>NUCLEOTIDE SEQUENCE</scope>
    <source>
        <strain evidence="6">ARSEF 373</strain>
    </source>
</reference>
<dbReference type="SUPFAM" id="SSF50249">
    <property type="entry name" value="Nucleic acid-binding proteins"/>
    <property type="match status" value="1"/>
</dbReference>
<keyword evidence="3" id="KW-0271">Exosome</keyword>
<feature type="domain" description="Exosome complex component N-terminal" evidence="5">
    <location>
        <begin position="4"/>
        <end position="37"/>
    </location>
</feature>
<gene>
    <name evidence="6" type="ORF">N0F65_000314</name>
</gene>
<protein>
    <submittedName>
        <fullName evidence="6">Uncharacterized protein</fullName>
    </submittedName>
</protein>
<feature type="domain" description="Exosome complex component CSL4 C-terminal" evidence="4">
    <location>
        <begin position="90"/>
        <end position="129"/>
    </location>
</feature>
<organism evidence="6 7">
    <name type="scientific">Lagenidium giganteum</name>
    <dbReference type="NCBI Taxonomy" id="4803"/>
    <lineage>
        <taxon>Eukaryota</taxon>
        <taxon>Sar</taxon>
        <taxon>Stramenopiles</taxon>
        <taxon>Oomycota</taxon>
        <taxon>Peronosporomycetes</taxon>
        <taxon>Pythiales</taxon>
        <taxon>Pythiaceae</taxon>
    </lineage>
</organism>
<name>A0AAV2Z9G0_9STRA</name>
<sequence length="156" mass="16715">MATVVAPGTRIGELSSTKPGHGTYVMADGIYASIAGVTRVHEGEVSVRRSGKTLGSAQVLGLDDPVLARIVKVTARQLLVDIVCVRDTVLQESFAGTLRLEDVRSYDVDKVDLEKMFSPGMLLKAVVLSYGDTRSYFLSTAKSGMGIVRPINNEGK</sequence>
<dbReference type="EMBL" id="DAKRPA010000037">
    <property type="protein sequence ID" value="DBA02067.1"/>
    <property type="molecule type" value="Genomic_DNA"/>
</dbReference>
<dbReference type="Pfam" id="PF10447">
    <property type="entry name" value="EXOSC1"/>
    <property type="match status" value="1"/>
</dbReference>
<accession>A0AAV2Z9G0</accession>
<dbReference type="GO" id="GO:0005737">
    <property type="term" value="C:cytoplasm"/>
    <property type="evidence" value="ECO:0007669"/>
    <property type="project" value="TreeGrafter"/>
</dbReference>
<dbReference type="SUPFAM" id="SSF110324">
    <property type="entry name" value="Ribosomal L27 protein-like"/>
    <property type="match status" value="1"/>
</dbReference>
<evidence type="ECO:0000256" key="3">
    <source>
        <dbReference type="ARBA" id="ARBA00022835"/>
    </source>
</evidence>
<dbReference type="GO" id="GO:0006396">
    <property type="term" value="P:RNA processing"/>
    <property type="evidence" value="ECO:0007669"/>
    <property type="project" value="InterPro"/>
</dbReference>
<reference evidence="6" key="1">
    <citation type="submission" date="2022-11" db="EMBL/GenBank/DDBJ databases">
        <authorList>
            <person name="Morgan W.R."/>
            <person name="Tartar A."/>
        </authorList>
    </citation>
    <scope>NUCLEOTIDE SEQUENCE</scope>
    <source>
        <strain evidence="6">ARSEF 373</strain>
    </source>
</reference>
<dbReference type="Gene3D" id="2.40.50.100">
    <property type="match status" value="1"/>
</dbReference>
<evidence type="ECO:0000313" key="6">
    <source>
        <dbReference type="EMBL" id="DBA02067.1"/>
    </source>
</evidence>
<proteinExistence type="predicted"/>
<dbReference type="Proteomes" id="UP001146120">
    <property type="component" value="Unassembled WGS sequence"/>
</dbReference>
<dbReference type="GO" id="GO:0003723">
    <property type="term" value="F:RNA binding"/>
    <property type="evidence" value="ECO:0007669"/>
    <property type="project" value="InterPro"/>
</dbReference>
<evidence type="ECO:0000259" key="4">
    <source>
        <dbReference type="Pfam" id="PF10447"/>
    </source>
</evidence>
<comment type="subcellular location">
    <subcellularLocation>
        <location evidence="1">Nucleus</location>
        <location evidence="1">Nucleolus</location>
    </subcellularLocation>
</comment>
<dbReference type="InterPro" id="IPR025721">
    <property type="entry name" value="Exosome_cplx_N_dom"/>
</dbReference>
<evidence type="ECO:0000256" key="2">
    <source>
        <dbReference type="ARBA" id="ARBA00022490"/>
    </source>
</evidence>
<comment type="caution">
    <text evidence="6">The sequence shown here is derived from an EMBL/GenBank/DDBJ whole genome shotgun (WGS) entry which is preliminary data.</text>
</comment>
<dbReference type="PANTHER" id="PTHR12686:SF8">
    <property type="entry name" value="EXOSOME COMPLEX COMPONENT CSL4"/>
    <property type="match status" value="1"/>
</dbReference>
<evidence type="ECO:0000256" key="1">
    <source>
        <dbReference type="ARBA" id="ARBA00004604"/>
    </source>
</evidence>
<dbReference type="PANTHER" id="PTHR12686">
    <property type="entry name" value="3'-5' EXORIBONUCLEASE CSL4-RELATED"/>
    <property type="match status" value="1"/>
</dbReference>
<dbReference type="InterPro" id="IPR039771">
    <property type="entry name" value="Csl4"/>
</dbReference>
<dbReference type="Gene3D" id="2.40.50.140">
    <property type="entry name" value="Nucleic acid-binding proteins"/>
    <property type="match status" value="1"/>
</dbReference>
<dbReference type="AlphaFoldDB" id="A0AAV2Z9G0"/>